<proteinExistence type="predicted"/>
<evidence type="ECO:0000313" key="3">
    <source>
        <dbReference type="Proteomes" id="UP000215305"/>
    </source>
</evidence>
<dbReference type="GeneID" id="38127113"/>
<evidence type="ECO:0000313" key="2">
    <source>
        <dbReference type="EMBL" id="RHZ46634.1"/>
    </source>
</evidence>
<dbReference type="VEuPathDB" id="FungiDB:CDV56_105139"/>
<dbReference type="PANTHER" id="PTHR42085:SF2">
    <property type="entry name" value="F-BOX DOMAIN-CONTAINING PROTEIN"/>
    <property type="match status" value="1"/>
</dbReference>
<dbReference type="PANTHER" id="PTHR42085">
    <property type="entry name" value="F-BOX DOMAIN-CONTAINING PROTEIN"/>
    <property type="match status" value="1"/>
</dbReference>
<dbReference type="Proteomes" id="UP000215305">
    <property type="component" value="Unassembled WGS sequence"/>
</dbReference>
<accession>A0A397G9R3</accession>
<dbReference type="OrthoDB" id="4500406at2759"/>
<comment type="caution">
    <text evidence="2">The sequence shown here is derived from an EMBL/GenBank/DDBJ whole genome shotgun (WGS) entry which is preliminary data.</text>
</comment>
<reference evidence="2" key="1">
    <citation type="submission" date="2018-08" db="EMBL/GenBank/DDBJ databases">
        <title>Draft genome sequence of azole-resistant Aspergillus thermomutatus (Neosartorya pseudofischeri) strain HMR AF 39, isolated from a human nasal aspirate.</title>
        <authorList>
            <person name="Parent-Michaud M."/>
            <person name="Dufresne P.J."/>
            <person name="Fournier E."/>
            <person name="Martineau C."/>
            <person name="Moreira S."/>
            <person name="Perkins V."/>
            <person name="De Repentigny L."/>
            <person name="Dufresne S.F."/>
        </authorList>
    </citation>
    <scope>NUCLEOTIDE SEQUENCE [LARGE SCALE GENOMIC DNA]</scope>
    <source>
        <strain evidence="2">HMR AF 39</strain>
    </source>
</reference>
<dbReference type="EMBL" id="NKHU02000244">
    <property type="protein sequence ID" value="RHZ46634.1"/>
    <property type="molecule type" value="Genomic_DNA"/>
</dbReference>
<name>A0A397G9R3_ASPTH</name>
<dbReference type="Pfam" id="PF24864">
    <property type="entry name" value="DUF7730"/>
    <property type="match status" value="1"/>
</dbReference>
<dbReference type="AlphaFoldDB" id="A0A397G9R3"/>
<organism evidence="2 3">
    <name type="scientific">Aspergillus thermomutatus</name>
    <name type="common">Neosartorya pseudofischeri</name>
    <dbReference type="NCBI Taxonomy" id="41047"/>
    <lineage>
        <taxon>Eukaryota</taxon>
        <taxon>Fungi</taxon>
        <taxon>Dikarya</taxon>
        <taxon>Ascomycota</taxon>
        <taxon>Pezizomycotina</taxon>
        <taxon>Eurotiomycetes</taxon>
        <taxon>Eurotiomycetidae</taxon>
        <taxon>Eurotiales</taxon>
        <taxon>Aspergillaceae</taxon>
        <taxon>Aspergillus</taxon>
        <taxon>Aspergillus subgen. Fumigati</taxon>
    </lineage>
</organism>
<keyword evidence="3" id="KW-1185">Reference proteome</keyword>
<feature type="domain" description="DUF7730" evidence="1">
    <location>
        <begin position="6"/>
        <end position="134"/>
    </location>
</feature>
<protein>
    <recommendedName>
        <fullName evidence="1">DUF7730 domain-containing protein</fullName>
    </recommendedName>
</protein>
<gene>
    <name evidence="2" type="ORF">CDV56_105139</name>
</gene>
<sequence>MESANNPKSFLFLPPEIRLLIYRYLLTPEAGSICISQRRFFKWKSEGPDVAFFDPILKRKVRGRYEARNLPCSALPLFRCNSTIYQEAARVFFAENTFRFYVSDGEADWALLYEWLEMIGRRNICRLKHLEIVYESDVRIHEGNQRISARKCNNLSGVARRLTVASYDTWLDGTSHDWFEVISPRIERVFRKLSWSDNPLIVTMLLPDCREELVPRLLYPEVDLQEYDPLPLFNPFHPRETSFQEWEYHQAGARYSPKEFCMVPDLIEGYRKKYGKDTLTVQWKGSQVAAEWAKTKDLLLRCGWEILHWEEKSLGACYGSIVIFTLRLGRDLTHGCV</sequence>
<dbReference type="InterPro" id="IPR038883">
    <property type="entry name" value="AN11006-like"/>
</dbReference>
<dbReference type="InterPro" id="IPR056632">
    <property type="entry name" value="DUF7730"/>
</dbReference>
<evidence type="ECO:0000259" key="1">
    <source>
        <dbReference type="Pfam" id="PF24864"/>
    </source>
</evidence>
<dbReference type="RefSeq" id="XP_026611243.1">
    <property type="nucleotide sequence ID" value="XM_026758758.1"/>
</dbReference>